<evidence type="ECO:0000313" key="2">
    <source>
        <dbReference type="Proteomes" id="UP000626148"/>
    </source>
</evidence>
<dbReference type="CDD" id="cd07064">
    <property type="entry name" value="AlkD_like_1"/>
    <property type="match status" value="1"/>
</dbReference>
<dbReference type="Proteomes" id="UP000626148">
    <property type="component" value="Unassembled WGS sequence"/>
</dbReference>
<dbReference type="EMBL" id="BMXR01000010">
    <property type="protein sequence ID" value="GGX66925.1"/>
    <property type="molecule type" value="Genomic_DNA"/>
</dbReference>
<dbReference type="SUPFAM" id="SSF48371">
    <property type="entry name" value="ARM repeat"/>
    <property type="match status" value="1"/>
</dbReference>
<dbReference type="Pfam" id="PF08713">
    <property type="entry name" value="DNA_alkylation"/>
    <property type="match status" value="1"/>
</dbReference>
<dbReference type="InterPro" id="IPR016024">
    <property type="entry name" value="ARM-type_fold"/>
</dbReference>
<protein>
    <recommendedName>
        <fullName evidence="3">3-methyladenine DNA glycosylase AlkD</fullName>
    </recommendedName>
</protein>
<dbReference type="PANTHER" id="PTHR34070:SF1">
    <property type="entry name" value="DNA ALKYLATION REPAIR PROTEIN"/>
    <property type="match status" value="1"/>
</dbReference>
<dbReference type="RefSeq" id="WP_189611747.1">
    <property type="nucleotide sequence ID" value="NZ_BMXR01000010.1"/>
</dbReference>
<comment type="caution">
    <text evidence="1">The sequence shown here is derived from an EMBL/GenBank/DDBJ whole genome shotgun (WGS) entry which is preliminary data.</text>
</comment>
<accession>A0A918NH06</accession>
<dbReference type="PANTHER" id="PTHR34070">
    <property type="entry name" value="ARMADILLO-TYPE FOLD"/>
    <property type="match status" value="1"/>
</dbReference>
<dbReference type="InterPro" id="IPR014825">
    <property type="entry name" value="DNA_alkylation"/>
</dbReference>
<proteinExistence type="predicted"/>
<sequence>MTATFDAIIEAFTRNRDRKTAEPMQRYMKTDQPFFGIQKPKRAQLIQEVLKLHPVEDLESYRATILDLWHHSHREAQYAALDIAMRSKRWITDDNWDLYRDLVFTASWWDTLDAVASNLVGPCLLQNREHQNELDGWAEHQGLWIRRAALLAHLKHKDQTDVDALERTILTEVVDDQFFIQKAIGWVLREYSKTDAEWVRRFIQRHRNKLSKLAIREGSKYV</sequence>
<organism evidence="1 2">
    <name type="scientific">Saccharospirillum salsuginis</name>
    <dbReference type="NCBI Taxonomy" id="418750"/>
    <lineage>
        <taxon>Bacteria</taxon>
        <taxon>Pseudomonadati</taxon>
        <taxon>Pseudomonadota</taxon>
        <taxon>Gammaproteobacteria</taxon>
        <taxon>Oceanospirillales</taxon>
        <taxon>Saccharospirillaceae</taxon>
        <taxon>Saccharospirillum</taxon>
    </lineage>
</organism>
<dbReference type="AlphaFoldDB" id="A0A918NH06"/>
<evidence type="ECO:0008006" key="3">
    <source>
        <dbReference type="Google" id="ProtNLM"/>
    </source>
</evidence>
<evidence type="ECO:0000313" key="1">
    <source>
        <dbReference type="EMBL" id="GGX66925.1"/>
    </source>
</evidence>
<dbReference type="Gene3D" id="1.25.10.90">
    <property type="match status" value="1"/>
</dbReference>
<name>A0A918NH06_9GAMM</name>
<keyword evidence="2" id="KW-1185">Reference proteome</keyword>
<reference evidence="1" key="1">
    <citation type="journal article" date="2014" name="Int. J. Syst. Evol. Microbiol.">
        <title>Complete genome sequence of Corynebacterium casei LMG S-19264T (=DSM 44701T), isolated from a smear-ripened cheese.</title>
        <authorList>
            <consortium name="US DOE Joint Genome Institute (JGI-PGF)"/>
            <person name="Walter F."/>
            <person name="Albersmeier A."/>
            <person name="Kalinowski J."/>
            <person name="Ruckert C."/>
        </authorList>
    </citation>
    <scope>NUCLEOTIDE SEQUENCE</scope>
    <source>
        <strain evidence="1">KCTC 22169</strain>
    </source>
</reference>
<gene>
    <name evidence="1" type="ORF">GCM10007392_38360</name>
</gene>
<reference evidence="1" key="2">
    <citation type="submission" date="2020-09" db="EMBL/GenBank/DDBJ databases">
        <authorList>
            <person name="Sun Q."/>
            <person name="Kim S."/>
        </authorList>
    </citation>
    <scope>NUCLEOTIDE SEQUENCE</scope>
    <source>
        <strain evidence="1">KCTC 22169</strain>
    </source>
</reference>